<evidence type="ECO:0000313" key="8">
    <source>
        <dbReference type="EMBL" id="TXD89181.1"/>
    </source>
</evidence>
<evidence type="ECO:0000313" key="9">
    <source>
        <dbReference type="Proteomes" id="UP000321578"/>
    </source>
</evidence>
<comment type="similarity">
    <text evidence="1">Belongs to the 'phage' integrase family.</text>
</comment>
<evidence type="ECO:0000256" key="1">
    <source>
        <dbReference type="ARBA" id="ARBA00008857"/>
    </source>
</evidence>
<dbReference type="AlphaFoldDB" id="A0A5C6ZHH2"/>
<evidence type="ECO:0000256" key="5">
    <source>
        <dbReference type="PROSITE-ProRule" id="PRU01248"/>
    </source>
</evidence>
<dbReference type="Pfam" id="PF00589">
    <property type="entry name" value="Phage_integrase"/>
    <property type="match status" value="1"/>
</dbReference>
<proteinExistence type="inferred from homology"/>
<keyword evidence="9" id="KW-1185">Reference proteome</keyword>
<protein>
    <submittedName>
        <fullName evidence="8">Tyrosine-type recombinase/integrase</fullName>
    </submittedName>
</protein>
<comment type="caution">
    <text evidence="8">The sequence shown here is derived from an EMBL/GenBank/DDBJ whole genome shotgun (WGS) entry which is preliminary data.</text>
</comment>
<dbReference type="PANTHER" id="PTHR30349:SF41">
    <property type="entry name" value="INTEGRASE_RECOMBINASE PROTEIN MJ0367-RELATED"/>
    <property type="match status" value="1"/>
</dbReference>
<accession>A0A5C6ZHH2</accession>
<dbReference type="OrthoDB" id="9801717at2"/>
<evidence type="ECO:0000259" key="6">
    <source>
        <dbReference type="PROSITE" id="PS51898"/>
    </source>
</evidence>
<name>A0A5C6ZHH2_9FLAO</name>
<feature type="domain" description="Tyr recombinase" evidence="6">
    <location>
        <begin position="194"/>
        <end position="366"/>
    </location>
</feature>
<dbReference type="Gene3D" id="1.10.443.10">
    <property type="entry name" value="Intergrase catalytic core"/>
    <property type="match status" value="1"/>
</dbReference>
<dbReference type="RefSeq" id="WP_147086264.1">
    <property type="nucleotide sequence ID" value="NZ_VORM01000008.1"/>
</dbReference>
<dbReference type="EMBL" id="VORO01000008">
    <property type="protein sequence ID" value="TXD89181.1"/>
    <property type="molecule type" value="Genomic_DNA"/>
</dbReference>
<dbReference type="InterPro" id="IPR004107">
    <property type="entry name" value="Integrase_SAM-like_N"/>
</dbReference>
<keyword evidence="2" id="KW-0229">DNA integration</keyword>
<sequence length="393" mass="45695">MAIITLNTMVHNKKDCIAIRFEYDNALIALMKKMSFVKWSRTKRSWYAEHTQRNRDALLLHLKNSEQQDLKIVSKLQSIIAKPPEIKAARSLSAPQKELLNNFYSYLKGKRYSTSTIKTYSVYVADFIEFQKEKPLAALSNRDVELFIESVFIKRNYSISTQRQFISAMKLFTVFEPSTQIENLELTRPNKSRSLPSVISQQELIRLLQRTTNLKHRAILALLYSCGLRISELLNLKLTDIDIERRQLFVKNSKGRKDRYVGLAESFLPLLSNYLMSYRPKYYFAEGQRGKGYSAESIRSFLRRNCKLAGIYKHVTPHTLRHSYATHLLENGVDIRYIQTLLGHSRPETTMIYTHVRRQDLMKISNPLDVAVQQLRDADKNEANIGLSRGNYN</sequence>
<organism evidence="8 9">
    <name type="scientific">Subsaximicrobium wynnwilliamsii</name>
    <dbReference type="NCBI Taxonomy" id="291179"/>
    <lineage>
        <taxon>Bacteria</taxon>
        <taxon>Pseudomonadati</taxon>
        <taxon>Bacteroidota</taxon>
        <taxon>Flavobacteriia</taxon>
        <taxon>Flavobacteriales</taxon>
        <taxon>Flavobacteriaceae</taxon>
        <taxon>Subsaximicrobium</taxon>
    </lineage>
</organism>
<dbReference type="GO" id="GO:0006310">
    <property type="term" value="P:DNA recombination"/>
    <property type="evidence" value="ECO:0007669"/>
    <property type="project" value="UniProtKB-KW"/>
</dbReference>
<evidence type="ECO:0000256" key="3">
    <source>
        <dbReference type="ARBA" id="ARBA00023125"/>
    </source>
</evidence>
<dbReference type="InterPro" id="IPR011010">
    <property type="entry name" value="DNA_brk_join_enz"/>
</dbReference>
<dbReference type="SUPFAM" id="SSF56349">
    <property type="entry name" value="DNA breaking-rejoining enzymes"/>
    <property type="match status" value="1"/>
</dbReference>
<reference evidence="8 9" key="1">
    <citation type="submission" date="2019-08" db="EMBL/GenBank/DDBJ databases">
        <title>Genomes of Subsaximicrobium wynnwilliamsii strains.</title>
        <authorList>
            <person name="Bowman J.P."/>
        </authorList>
    </citation>
    <scope>NUCLEOTIDE SEQUENCE [LARGE SCALE GENOMIC DNA]</scope>
    <source>
        <strain evidence="8 9">2-80-2</strain>
    </source>
</reference>
<dbReference type="PROSITE" id="PS51900">
    <property type="entry name" value="CB"/>
    <property type="match status" value="1"/>
</dbReference>
<dbReference type="GO" id="GO:0003677">
    <property type="term" value="F:DNA binding"/>
    <property type="evidence" value="ECO:0007669"/>
    <property type="project" value="UniProtKB-UniRule"/>
</dbReference>
<gene>
    <name evidence="8" type="ORF">ESY86_08975</name>
</gene>
<dbReference type="NCBIfam" id="NF040815">
    <property type="entry name" value="recomb_XerA_Arch"/>
    <property type="match status" value="1"/>
</dbReference>
<dbReference type="Gene3D" id="1.10.150.130">
    <property type="match status" value="1"/>
</dbReference>
<dbReference type="Pfam" id="PF13495">
    <property type="entry name" value="Phage_int_SAM_4"/>
    <property type="match status" value="1"/>
</dbReference>
<keyword evidence="4" id="KW-0233">DNA recombination</keyword>
<dbReference type="InterPro" id="IPR044068">
    <property type="entry name" value="CB"/>
</dbReference>
<keyword evidence="3 5" id="KW-0238">DNA-binding</keyword>
<evidence type="ECO:0000256" key="4">
    <source>
        <dbReference type="ARBA" id="ARBA00023172"/>
    </source>
</evidence>
<dbReference type="Proteomes" id="UP000321578">
    <property type="component" value="Unassembled WGS sequence"/>
</dbReference>
<dbReference type="PANTHER" id="PTHR30349">
    <property type="entry name" value="PHAGE INTEGRASE-RELATED"/>
    <property type="match status" value="1"/>
</dbReference>
<evidence type="ECO:0000256" key="2">
    <source>
        <dbReference type="ARBA" id="ARBA00022908"/>
    </source>
</evidence>
<dbReference type="InterPro" id="IPR013762">
    <property type="entry name" value="Integrase-like_cat_sf"/>
</dbReference>
<dbReference type="InterPro" id="IPR010998">
    <property type="entry name" value="Integrase_recombinase_N"/>
</dbReference>
<dbReference type="GO" id="GO:0015074">
    <property type="term" value="P:DNA integration"/>
    <property type="evidence" value="ECO:0007669"/>
    <property type="project" value="UniProtKB-KW"/>
</dbReference>
<feature type="domain" description="Core-binding (CB)" evidence="7">
    <location>
        <begin position="94"/>
        <end position="177"/>
    </location>
</feature>
<evidence type="ECO:0000259" key="7">
    <source>
        <dbReference type="PROSITE" id="PS51900"/>
    </source>
</evidence>
<dbReference type="InterPro" id="IPR050090">
    <property type="entry name" value="Tyrosine_recombinase_XerCD"/>
</dbReference>
<dbReference type="PROSITE" id="PS51898">
    <property type="entry name" value="TYR_RECOMBINASE"/>
    <property type="match status" value="1"/>
</dbReference>
<dbReference type="InterPro" id="IPR002104">
    <property type="entry name" value="Integrase_catalytic"/>
</dbReference>